<dbReference type="CDD" id="cd18082">
    <property type="entry name" value="SpoU-like_family"/>
    <property type="match status" value="1"/>
</dbReference>
<dbReference type="GO" id="GO:0003723">
    <property type="term" value="F:RNA binding"/>
    <property type="evidence" value="ECO:0007669"/>
    <property type="project" value="InterPro"/>
</dbReference>
<organism evidence="4">
    <name type="scientific">hydrothermal vent metagenome</name>
    <dbReference type="NCBI Taxonomy" id="652676"/>
    <lineage>
        <taxon>unclassified sequences</taxon>
        <taxon>metagenomes</taxon>
        <taxon>ecological metagenomes</taxon>
    </lineage>
</organism>
<name>A0A3B0Y0L6_9ZZZZ</name>
<sequence length="188" mass="20610">MVTTKQMGAGNQTGGQALFTQQQLKMKNNRLKPAPVIICDGVQTPDNFGSILRVADAAGSNKVILLDCDIDLKSKKLSKIARSTERHLSIGQCSLQQLRQQQESATDRYTSLLALEITDQSTCLFETQLINCDAVMLGHESTGISKQALALCNQSIQIPMFGVNGSMNISHALGIFLYEWRRQAHTAN</sequence>
<keyword evidence="1" id="KW-0489">Methyltransferase</keyword>
<reference evidence="4" key="1">
    <citation type="submission" date="2018-06" db="EMBL/GenBank/DDBJ databases">
        <authorList>
            <person name="Zhirakovskaya E."/>
        </authorList>
    </citation>
    <scope>NUCLEOTIDE SEQUENCE</scope>
</reference>
<dbReference type="SUPFAM" id="SSF75217">
    <property type="entry name" value="alpha/beta knot"/>
    <property type="match status" value="1"/>
</dbReference>
<keyword evidence="2" id="KW-0808">Transferase</keyword>
<dbReference type="GO" id="GO:0006396">
    <property type="term" value="P:RNA processing"/>
    <property type="evidence" value="ECO:0007669"/>
    <property type="project" value="InterPro"/>
</dbReference>
<accession>A0A3B0Y0L6</accession>
<dbReference type="PANTHER" id="PTHR43191">
    <property type="entry name" value="RRNA METHYLTRANSFERASE 3"/>
    <property type="match status" value="1"/>
</dbReference>
<dbReference type="GO" id="GO:0008173">
    <property type="term" value="F:RNA methyltransferase activity"/>
    <property type="evidence" value="ECO:0007669"/>
    <property type="project" value="InterPro"/>
</dbReference>
<feature type="domain" description="tRNA/rRNA methyltransferase SpoU type" evidence="3">
    <location>
        <begin position="36"/>
        <end position="178"/>
    </location>
</feature>
<dbReference type="InterPro" id="IPR001537">
    <property type="entry name" value="SpoU_MeTrfase"/>
</dbReference>
<dbReference type="InterPro" id="IPR051259">
    <property type="entry name" value="rRNA_Methyltransferase"/>
</dbReference>
<evidence type="ECO:0000256" key="2">
    <source>
        <dbReference type="ARBA" id="ARBA00022679"/>
    </source>
</evidence>
<dbReference type="InterPro" id="IPR029028">
    <property type="entry name" value="Alpha/beta_knot_MTases"/>
</dbReference>
<proteinExistence type="predicted"/>
<dbReference type="EMBL" id="UOFI01000140">
    <property type="protein sequence ID" value="VAW68922.1"/>
    <property type="molecule type" value="Genomic_DNA"/>
</dbReference>
<dbReference type="Gene3D" id="3.40.1280.10">
    <property type="match status" value="1"/>
</dbReference>
<evidence type="ECO:0000259" key="3">
    <source>
        <dbReference type="Pfam" id="PF00588"/>
    </source>
</evidence>
<evidence type="ECO:0000313" key="4">
    <source>
        <dbReference type="EMBL" id="VAW68922.1"/>
    </source>
</evidence>
<evidence type="ECO:0000256" key="1">
    <source>
        <dbReference type="ARBA" id="ARBA00022603"/>
    </source>
</evidence>
<dbReference type="GO" id="GO:0032259">
    <property type="term" value="P:methylation"/>
    <property type="evidence" value="ECO:0007669"/>
    <property type="project" value="UniProtKB-KW"/>
</dbReference>
<dbReference type="AlphaFoldDB" id="A0A3B0Y0L6"/>
<dbReference type="InterPro" id="IPR029026">
    <property type="entry name" value="tRNA_m1G_MTases_N"/>
</dbReference>
<gene>
    <name evidence="4" type="ORF">MNBD_GAMMA09-1904</name>
</gene>
<dbReference type="Pfam" id="PF00588">
    <property type="entry name" value="SpoU_methylase"/>
    <property type="match status" value="1"/>
</dbReference>
<dbReference type="PANTHER" id="PTHR43191:SF2">
    <property type="entry name" value="RRNA METHYLTRANSFERASE 3, MITOCHONDRIAL"/>
    <property type="match status" value="1"/>
</dbReference>
<protein>
    <recommendedName>
        <fullName evidence="3">tRNA/rRNA methyltransferase SpoU type domain-containing protein</fullName>
    </recommendedName>
</protein>